<dbReference type="RefSeq" id="WP_132648234.1">
    <property type="nucleotide sequence ID" value="NZ_CP181386.1"/>
</dbReference>
<dbReference type="Gene3D" id="2.40.170.20">
    <property type="entry name" value="TonB-dependent receptor, beta-barrel domain"/>
    <property type="match status" value="1"/>
</dbReference>
<feature type="signal peptide" evidence="5">
    <location>
        <begin position="1"/>
        <end position="20"/>
    </location>
</feature>
<dbReference type="InterPro" id="IPR036942">
    <property type="entry name" value="Beta-barrel_TonB_sf"/>
</dbReference>
<organism evidence="6 7">
    <name type="scientific">Rubrivivax gelatinosus</name>
    <name type="common">Rhodocyclus gelatinosus</name>
    <name type="synonym">Rhodopseudomonas gelatinosa</name>
    <dbReference type="NCBI Taxonomy" id="28068"/>
    <lineage>
        <taxon>Bacteria</taxon>
        <taxon>Pseudomonadati</taxon>
        <taxon>Pseudomonadota</taxon>
        <taxon>Betaproteobacteria</taxon>
        <taxon>Burkholderiales</taxon>
        <taxon>Sphaerotilaceae</taxon>
        <taxon>Rubrivivax</taxon>
    </lineage>
</organism>
<feature type="compositionally biased region" description="Basic and acidic residues" evidence="4">
    <location>
        <begin position="41"/>
        <end position="55"/>
    </location>
</feature>
<gene>
    <name evidence="6" type="ORF">EV684_11037</name>
</gene>
<dbReference type="PROSITE" id="PS51257">
    <property type="entry name" value="PROKAR_LIPOPROTEIN"/>
    <property type="match status" value="1"/>
</dbReference>
<evidence type="ECO:0000256" key="1">
    <source>
        <dbReference type="ARBA" id="ARBA00004442"/>
    </source>
</evidence>
<comment type="caution">
    <text evidence="6">The sequence shown here is derived from an EMBL/GenBank/DDBJ whole genome shotgun (WGS) entry which is preliminary data.</text>
</comment>
<dbReference type="GeneID" id="99686528"/>
<evidence type="ECO:0000256" key="5">
    <source>
        <dbReference type="SAM" id="SignalP"/>
    </source>
</evidence>
<comment type="subcellular location">
    <subcellularLocation>
        <location evidence="1">Cell outer membrane</location>
    </subcellularLocation>
</comment>
<keyword evidence="3" id="KW-0998">Cell outer membrane</keyword>
<dbReference type="EMBL" id="SLXD01000010">
    <property type="protein sequence ID" value="TCP01107.1"/>
    <property type="molecule type" value="Genomic_DNA"/>
</dbReference>
<dbReference type="GO" id="GO:0009279">
    <property type="term" value="C:cell outer membrane"/>
    <property type="evidence" value="ECO:0007669"/>
    <property type="project" value="UniProtKB-SubCell"/>
</dbReference>
<dbReference type="OrthoDB" id="9149087at2"/>
<evidence type="ECO:0000256" key="2">
    <source>
        <dbReference type="ARBA" id="ARBA00023136"/>
    </source>
</evidence>
<feature type="chain" id="PRO_5020457129" evidence="5">
    <location>
        <begin position="21"/>
        <end position="403"/>
    </location>
</feature>
<keyword evidence="5" id="KW-0732">Signal</keyword>
<dbReference type="Proteomes" id="UP000295106">
    <property type="component" value="Unassembled WGS sequence"/>
</dbReference>
<name>A0A4R2M9H4_RUBGE</name>
<evidence type="ECO:0000256" key="3">
    <source>
        <dbReference type="ARBA" id="ARBA00023237"/>
    </source>
</evidence>
<reference evidence="6 7" key="1">
    <citation type="submission" date="2019-03" db="EMBL/GenBank/DDBJ databases">
        <title>Genomic Encyclopedia of Type Strains, Phase IV (KMG-IV): sequencing the most valuable type-strain genomes for metagenomic binning, comparative biology and taxonomic classification.</title>
        <authorList>
            <person name="Goeker M."/>
        </authorList>
    </citation>
    <scope>NUCLEOTIDE SEQUENCE [LARGE SCALE GENOMIC DNA]</scope>
    <source>
        <strain evidence="6 7">DSM 1709</strain>
    </source>
</reference>
<protein>
    <submittedName>
        <fullName evidence="6">Putative beta-barrel porin 2</fullName>
    </submittedName>
</protein>
<dbReference type="SUPFAM" id="SSF56935">
    <property type="entry name" value="Porins"/>
    <property type="match status" value="1"/>
</dbReference>
<dbReference type="AlphaFoldDB" id="A0A4R2M9H4"/>
<keyword evidence="2" id="KW-0472">Membrane</keyword>
<feature type="region of interest" description="Disordered" evidence="4">
    <location>
        <begin position="39"/>
        <end position="62"/>
    </location>
</feature>
<proteinExistence type="predicted"/>
<accession>A0A4R2M9H4</accession>
<evidence type="ECO:0000313" key="7">
    <source>
        <dbReference type="Proteomes" id="UP000295106"/>
    </source>
</evidence>
<sequence length="403" mass="43913">MAPHRLLPLAFAFAACAAGAETSPYYLGVAQSLTHDSNLLRTRDGEAPPDGRSRSDTVSNTSLVAGIDQPISRQRLHGSATVSATRYRDNDDFDGTTYALDLGLDWETAGRLSGELSTQAARTLRQDVRTAEGDALSQANYENSRQADFVARLGSVTPLTFELGAGVKAVDYSADSMAFREYRQRHALAGLRWRPGGSTSFGLGVRRTHSEYPHLFAGLLADPEDRRDRDAVDFSIGWAPGGSSSLDLRLSRARTRHEVLDYRDFSATSGALVWKWDPGGRTRMDLRLARDEGQDSEVQTSVFSRTTDSLRLQVQHELTGKVALDARVLLFRRTLRGSPLAIDVAEGRDSGSHVGLGARWQATRGLTLACDASRERRGSNSDARLSSAYHATVLGCSAQLVLQ</sequence>
<evidence type="ECO:0000256" key="4">
    <source>
        <dbReference type="SAM" id="MobiDB-lite"/>
    </source>
</evidence>
<evidence type="ECO:0000313" key="6">
    <source>
        <dbReference type="EMBL" id="TCP01107.1"/>
    </source>
</evidence>